<comment type="caution">
    <text evidence="2">The sequence shown here is derived from an EMBL/GenBank/DDBJ whole genome shotgun (WGS) entry which is preliminary data.</text>
</comment>
<reference evidence="2 3" key="1">
    <citation type="journal article" date="2014" name="Genome Announc.">
        <title>Draft Genome Sequence of the Boron-Tolerant and Moderately Halotolerant Bacterium Gracilibacillus boraciitolerans JCM 21714T.</title>
        <authorList>
            <person name="Ahmed I."/>
            <person name="Oshima K."/>
            <person name="Suda W."/>
            <person name="Kitamura K."/>
            <person name="Iida T."/>
            <person name="Ohmori Y."/>
            <person name="Fujiwara T."/>
            <person name="Hattori M."/>
            <person name="Ohkuma M."/>
        </authorList>
    </citation>
    <scope>NUCLEOTIDE SEQUENCE [LARGE SCALE GENOMIC DNA]</scope>
    <source>
        <strain evidence="2 3">JCM 21714</strain>
    </source>
</reference>
<protein>
    <recommendedName>
        <fullName evidence="1">DUF7309 domain-containing protein</fullName>
    </recommendedName>
</protein>
<feature type="domain" description="DUF7309" evidence="1">
    <location>
        <begin position="1"/>
        <end position="49"/>
    </location>
</feature>
<evidence type="ECO:0000313" key="2">
    <source>
        <dbReference type="EMBL" id="GAE94942.1"/>
    </source>
</evidence>
<accession>W4VP17</accession>
<evidence type="ECO:0000259" key="1">
    <source>
        <dbReference type="Pfam" id="PF23988"/>
    </source>
</evidence>
<organism evidence="2 3">
    <name type="scientific">Gracilibacillus boraciitolerans JCM 21714</name>
    <dbReference type="NCBI Taxonomy" id="1298598"/>
    <lineage>
        <taxon>Bacteria</taxon>
        <taxon>Bacillati</taxon>
        <taxon>Bacillota</taxon>
        <taxon>Bacilli</taxon>
        <taxon>Bacillales</taxon>
        <taxon>Bacillaceae</taxon>
        <taxon>Gracilibacillus</taxon>
    </lineage>
</organism>
<sequence length="57" mass="6780">MLHDRVLTLNLLDRDELEEEDYAIIKNIGRTYRGKNQWPSFQSLKPGYFHGSLIQMK</sequence>
<name>W4VP17_9BACI</name>
<keyword evidence="3" id="KW-1185">Reference proteome</keyword>
<dbReference type="EMBL" id="BAVS01000035">
    <property type="protein sequence ID" value="GAE94942.1"/>
    <property type="molecule type" value="Genomic_DNA"/>
</dbReference>
<proteinExistence type="predicted"/>
<gene>
    <name evidence="2" type="ORF">JCM21714_4143</name>
</gene>
<dbReference type="InterPro" id="IPR055733">
    <property type="entry name" value="DUF7309"/>
</dbReference>
<dbReference type="AlphaFoldDB" id="W4VP17"/>
<dbReference type="Pfam" id="PF23988">
    <property type="entry name" value="DUF7309"/>
    <property type="match status" value="1"/>
</dbReference>
<evidence type="ECO:0000313" key="3">
    <source>
        <dbReference type="Proteomes" id="UP000019102"/>
    </source>
</evidence>
<dbReference type="Proteomes" id="UP000019102">
    <property type="component" value="Unassembled WGS sequence"/>
</dbReference>